<reference evidence="2 3" key="1">
    <citation type="submission" date="2007-03" db="EMBL/GenBank/DDBJ databases">
        <title>Complete sequence of plasmid pBVIE04 of Burkholderia vietnamiensis G4.</title>
        <authorList>
            <consortium name="US DOE Joint Genome Institute"/>
            <person name="Copeland A."/>
            <person name="Lucas S."/>
            <person name="Lapidus A."/>
            <person name="Barry K."/>
            <person name="Detter J.C."/>
            <person name="Glavina del Rio T."/>
            <person name="Hammon N."/>
            <person name="Israni S."/>
            <person name="Dalin E."/>
            <person name="Tice H."/>
            <person name="Pitluck S."/>
            <person name="Chain P."/>
            <person name="Malfatti S."/>
            <person name="Shin M."/>
            <person name="Vergez L."/>
            <person name="Schmutz J."/>
            <person name="Larimer F."/>
            <person name="Land M."/>
            <person name="Hauser L."/>
            <person name="Kyrpides N."/>
            <person name="Tiedje J."/>
            <person name="Richardson P."/>
        </authorList>
    </citation>
    <scope>NUCLEOTIDE SEQUENCE [LARGE SCALE GENOMIC DNA]</scope>
    <source>
        <strain evidence="3">G4 / LMG 22486</strain>
        <plasmid evidence="2 3">pBVIE04</plasmid>
    </source>
</reference>
<accession>A4JVX9</accession>
<geneLocation type="plasmid" evidence="2 3">
    <name>pBVIE04</name>
</geneLocation>
<organism evidence="2 3">
    <name type="scientific">Burkholderia vietnamiensis (strain G4 / LMG 22486)</name>
    <name type="common">Burkholderia cepacia (strain R1808)</name>
    <dbReference type="NCBI Taxonomy" id="269482"/>
    <lineage>
        <taxon>Bacteria</taxon>
        <taxon>Pseudomonadati</taxon>
        <taxon>Pseudomonadota</taxon>
        <taxon>Betaproteobacteria</taxon>
        <taxon>Burkholderiales</taxon>
        <taxon>Burkholderiaceae</taxon>
        <taxon>Burkholderia</taxon>
        <taxon>Burkholderia cepacia complex</taxon>
    </lineage>
</organism>
<dbReference type="HOGENOM" id="CLU_117503_5_1_4"/>
<evidence type="ECO:0000313" key="3">
    <source>
        <dbReference type="Proteomes" id="UP000002287"/>
    </source>
</evidence>
<dbReference type="eggNOG" id="COG2916">
    <property type="taxonomic scope" value="Bacteria"/>
</dbReference>
<feature type="domain" description="DNA-binding protein H-NS-like C-terminal" evidence="1">
    <location>
        <begin position="64"/>
        <end position="86"/>
    </location>
</feature>
<sequence length="98" mass="11518">MTDKSYSQLVAELKELERKIIAARAQARKDALAQIAELMYEFDIKPNELRRPRNIRYNVQPTRPRYRDPVSGATWSGRGHVPAWIAYQDRSRFVIKDE</sequence>
<evidence type="ECO:0000313" key="2">
    <source>
        <dbReference type="EMBL" id="ABO60432.1"/>
    </source>
</evidence>
<dbReference type="EMBL" id="CP000620">
    <property type="protein sequence ID" value="ABO60432.1"/>
    <property type="molecule type" value="Genomic_DNA"/>
</dbReference>
<keyword evidence="2" id="KW-0614">Plasmid</keyword>
<dbReference type="Gene3D" id="4.10.430.30">
    <property type="match status" value="1"/>
</dbReference>
<dbReference type="InterPro" id="IPR027444">
    <property type="entry name" value="H-NS_C_dom"/>
</dbReference>
<dbReference type="AlphaFoldDB" id="A4JVX9"/>
<dbReference type="Proteomes" id="UP000002287">
    <property type="component" value="Plasmid pBVIE04"/>
</dbReference>
<dbReference type="SUPFAM" id="SSF81273">
    <property type="entry name" value="H-NS histone-like proteins"/>
    <property type="match status" value="1"/>
</dbReference>
<gene>
    <name evidence="2" type="ordered locus">Bcep1808_7557</name>
</gene>
<evidence type="ECO:0000259" key="1">
    <source>
        <dbReference type="Pfam" id="PF00816"/>
    </source>
</evidence>
<dbReference type="Pfam" id="PF00816">
    <property type="entry name" value="Histone_HNS"/>
    <property type="match status" value="1"/>
</dbReference>
<protein>
    <submittedName>
        <fullName evidence="2">Histone family protein nucleoid-structuring protein H-NS</fullName>
    </submittedName>
</protein>
<proteinExistence type="predicted"/>
<name>A4JVX9_BURVG</name>
<dbReference type="KEGG" id="bvi:Bcep1808_7557"/>
<dbReference type="GO" id="GO:0003677">
    <property type="term" value="F:DNA binding"/>
    <property type="evidence" value="ECO:0007669"/>
    <property type="project" value="InterPro"/>
</dbReference>